<dbReference type="PANTHER" id="PTHR43649">
    <property type="entry name" value="ARABINOSE-BINDING PROTEIN-RELATED"/>
    <property type="match status" value="1"/>
</dbReference>
<evidence type="ECO:0000313" key="4">
    <source>
        <dbReference type="Proteomes" id="UP000262969"/>
    </source>
</evidence>
<evidence type="ECO:0008006" key="5">
    <source>
        <dbReference type="Google" id="ProtNLM"/>
    </source>
</evidence>
<protein>
    <recommendedName>
        <fullName evidence="5">Extracellular solute-binding protein family 1</fullName>
    </recommendedName>
</protein>
<feature type="chain" id="PRO_5038378660" description="Extracellular solute-binding protein family 1" evidence="2">
    <location>
        <begin position="32"/>
        <end position="556"/>
    </location>
</feature>
<sequence length="556" mass="61298">MKGFLCKILNRITALALCVLLLATIFTGCQKSNDDTDSSDTADSRGVSATVAPEQTALKELMLPLTAQKEELTVWTIYDNNSIPEPNNLPGVKAMEAATNVHINWVPVSVSMASEKFGLMLSSSELPDIIYGAGLADYPGGSEKGVEDGFLLDCTDLVNLYMPNYRGFIDADSALKKEVMTDAGKYIGIYGLNSSDTAIEGEKEYAGLAVRKDILDSLGLDIPSTISEWHDALTAAKNAGMAKPLLLTLNGYGFTGSFITAFGIYPEFYQVDNTVKFGPVEEGYKNWLDTMRQWYSEGLIDPDFMINPTGIADAQNIMNDTSLAFTTIWTYTSYGALLNRLTNNEKCNITAVTNPVLNKGDTPYVIKSSNGASGNPAYITSRCKNPKLAAMWLDYQYTQEGMLSNFYGVENESYTVASDKTLSFTDKVMKNPDGLSATEALKYYARGNGLGLYNWEYLEHFYIGAEGLLESKNIWDDQKTNMLSRRITLTEEEGSSYNSLYTAIQTMVREYAAKYIMGLEAQDSYDSFKNSLQDSGLGECLGYQQAALDRYNNRGK</sequence>
<name>A0A3D2XB49_9FIRM</name>
<dbReference type="InterPro" id="IPR050490">
    <property type="entry name" value="Bact_solute-bd_prot1"/>
</dbReference>
<dbReference type="EMBL" id="DPVV01000480">
    <property type="protein sequence ID" value="HCL03578.1"/>
    <property type="molecule type" value="Genomic_DNA"/>
</dbReference>
<comment type="caution">
    <text evidence="3">The sequence shown here is derived from an EMBL/GenBank/DDBJ whole genome shotgun (WGS) entry which is preliminary data.</text>
</comment>
<evidence type="ECO:0000313" key="3">
    <source>
        <dbReference type="EMBL" id="HCL03578.1"/>
    </source>
</evidence>
<keyword evidence="1 2" id="KW-0732">Signal</keyword>
<reference evidence="3 4" key="1">
    <citation type="journal article" date="2018" name="Nat. Biotechnol.">
        <title>A standardized bacterial taxonomy based on genome phylogeny substantially revises the tree of life.</title>
        <authorList>
            <person name="Parks D.H."/>
            <person name="Chuvochina M."/>
            <person name="Waite D.W."/>
            <person name="Rinke C."/>
            <person name="Skarshewski A."/>
            <person name="Chaumeil P.A."/>
            <person name="Hugenholtz P."/>
        </authorList>
    </citation>
    <scope>NUCLEOTIDE SEQUENCE [LARGE SCALE GENOMIC DNA]</scope>
    <source>
        <strain evidence="3">UBA11728</strain>
    </source>
</reference>
<accession>A0A3D2XB49</accession>
<dbReference type="SUPFAM" id="SSF53850">
    <property type="entry name" value="Periplasmic binding protein-like II"/>
    <property type="match status" value="1"/>
</dbReference>
<feature type="signal peptide" evidence="2">
    <location>
        <begin position="1"/>
        <end position="31"/>
    </location>
</feature>
<dbReference type="PROSITE" id="PS51257">
    <property type="entry name" value="PROKAR_LIPOPROTEIN"/>
    <property type="match status" value="1"/>
</dbReference>
<gene>
    <name evidence="3" type="ORF">DHW61_14420</name>
</gene>
<dbReference type="Proteomes" id="UP000262969">
    <property type="component" value="Unassembled WGS sequence"/>
</dbReference>
<evidence type="ECO:0000256" key="1">
    <source>
        <dbReference type="ARBA" id="ARBA00022729"/>
    </source>
</evidence>
<organism evidence="3 4">
    <name type="scientific">Lachnoclostridium phytofermentans</name>
    <dbReference type="NCBI Taxonomy" id="66219"/>
    <lineage>
        <taxon>Bacteria</taxon>
        <taxon>Bacillati</taxon>
        <taxon>Bacillota</taxon>
        <taxon>Clostridia</taxon>
        <taxon>Lachnospirales</taxon>
        <taxon>Lachnospiraceae</taxon>
    </lineage>
</organism>
<dbReference type="Gene3D" id="3.40.190.10">
    <property type="entry name" value="Periplasmic binding protein-like II"/>
    <property type="match status" value="2"/>
</dbReference>
<dbReference type="AlphaFoldDB" id="A0A3D2XB49"/>
<evidence type="ECO:0000256" key="2">
    <source>
        <dbReference type="SAM" id="SignalP"/>
    </source>
</evidence>
<proteinExistence type="predicted"/>
<dbReference type="PANTHER" id="PTHR43649:SF33">
    <property type="entry name" value="POLYGALACTURONAN_RHAMNOGALACTURONAN-BINDING PROTEIN YTCQ"/>
    <property type="match status" value="1"/>
</dbReference>